<dbReference type="Pfam" id="PF13478">
    <property type="entry name" value="XdhC_C"/>
    <property type="match status" value="1"/>
</dbReference>
<gene>
    <name evidence="1" type="ORF">CFY86_15480</name>
</gene>
<reference evidence="1 2" key="1">
    <citation type="submission" date="2017-07" db="EMBL/GenBank/DDBJ databases">
        <title>Raoultella ornithinolytica strain HH3 draft genome.</title>
        <authorList>
            <person name="Duceppe M.-O."/>
            <person name="Huang H."/>
            <person name="Phipps-Todd B."/>
        </authorList>
    </citation>
    <scope>NUCLEOTIDE SEQUENCE [LARGE SCALE GENOMIC DNA]</scope>
    <source>
        <strain evidence="1 2">HH3</strain>
    </source>
</reference>
<evidence type="ECO:0000313" key="1">
    <source>
        <dbReference type="EMBL" id="PIK83415.1"/>
    </source>
</evidence>
<dbReference type="InterPro" id="IPR052698">
    <property type="entry name" value="MoCofactor_Util/Proc"/>
</dbReference>
<evidence type="ECO:0000313" key="2">
    <source>
        <dbReference type="Proteomes" id="UP000229713"/>
    </source>
</evidence>
<dbReference type="Gene3D" id="3.40.50.720">
    <property type="entry name" value="NAD(P)-binding Rossmann-like Domain"/>
    <property type="match status" value="1"/>
</dbReference>
<dbReference type="RefSeq" id="WP_015584179.1">
    <property type="nucleotide sequence ID" value="NZ_AP019669.1"/>
</dbReference>
<dbReference type="PaxDb" id="1286170-RORB6_04800"/>
<dbReference type="Proteomes" id="UP000229713">
    <property type="component" value="Unassembled WGS sequence"/>
</dbReference>
<proteinExistence type="predicted"/>
<accession>A0A225TVS7</accession>
<dbReference type="NCBIfam" id="TIGR03309">
    <property type="entry name" value="matur_yqeB"/>
    <property type="match status" value="1"/>
</dbReference>
<name>A0A225TVS7_RAOOR</name>
<dbReference type="InterPro" id="IPR003777">
    <property type="entry name" value="XdhC_CoxI"/>
</dbReference>
<dbReference type="InterPro" id="IPR027051">
    <property type="entry name" value="XdhC_Rossmann_dom"/>
</dbReference>
<comment type="caution">
    <text evidence="1">The sequence shown here is derived from an EMBL/GenBank/DDBJ whole genome shotgun (WGS) entry which is preliminary data.</text>
</comment>
<organism evidence="1 2">
    <name type="scientific">Raoultella ornithinolytica</name>
    <name type="common">Klebsiella ornithinolytica</name>
    <dbReference type="NCBI Taxonomy" id="54291"/>
    <lineage>
        <taxon>Bacteria</taxon>
        <taxon>Pseudomonadati</taxon>
        <taxon>Pseudomonadota</taxon>
        <taxon>Gammaproteobacteria</taxon>
        <taxon>Enterobacterales</taxon>
        <taxon>Enterobacteriaceae</taxon>
        <taxon>Klebsiella/Raoultella group</taxon>
        <taxon>Raoultella</taxon>
    </lineage>
</organism>
<protein>
    <submittedName>
        <fullName evidence="1">Uncharacterized protein</fullName>
    </submittedName>
</protein>
<dbReference type="PANTHER" id="PTHR30388">
    <property type="entry name" value="ALDEHYDE OXIDOREDUCTASE MOLYBDENUM COFACTOR ASSEMBLY PROTEIN"/>
    <property type="match status" value="1"/>
</dbReference>
<dbReference type="EMBL" id="NKYI01000023">
    <property type="protein sequence ID" value="PIK83415.1"/>
    <property type="molecule type" value="Genomic_DNA"/>
</dbReference>
<dbReference type="Pfam" id="PF02625">
    <property type="entry name" value="XdhC_CoxI"/>
    <property type="match status" value="1"/>
</dbReference>
<dbReference type="AlphaFoldDB" id="A0A225TVS7"/>
<dbReference type="PANTHER" id="PTHR30388:SF6">
    <property type="entry name" value="XANTHINE DEHYDROGENASE SUBUNIT A-RELATED"/>
    <property type="match status" value="1"/>
</dbReference>
<dbReference type="InterPro" id="IPR017695">
    <property type="entry name" value="Se-dep_Mo_hydrolase_YqeB"/>
</dbReference>
<sequence length="541" mass="57477">MNIFSEAARLEEQNRPFALAQIVDSRGSTPRHSAQMLIRADGTIAGTIGGGMVERKVIDEALVALGEKASRMFHGRMARNGADAVGSDCGGAMSVYISVHGLRPRLVLIGGGHVNRAIAQIAALVGFEIAVADIYRESLNPDFFPPSTQLLHAETFGSALEKLDIRPDNFVLIATNNKDREALDRLITQPVAWLGLLASRRKVQVFLRQLRENGVAEEHIARLHAPVGYNIGAETPNEIAISVLAEILQVKNQAAGGLMMAVDHPSQHLRVVIRGAGDIATGVALRLWHAGFKVIMLEVEKPTAIRRSVAFAQAIFDGEVTVEGVVARRAASVHEAIRIAENGAIPLLVDPVCHSLHDLRPACVVDAILAKENFGTHCGLAPAVIALGPGFCAGKDCHAVIETHRGHWLGQVIYHGCAQANTGIPGNIQGHTSLRVIRAPVAGVLQGRVRLGDIVNEGETIATIGDREILAPLGGMVRGLLNDGLVVNSGFKIGDIDPRGADADYTSVSDKARAIGGGVLEALMTLMHRGVKAKEAVLTVA</sequence>